<gene>
    <name evidence="2" type="ORF">KC19_VG148500</name>
</gene>
<evidence type="ECO:0000313" key="3">
    <source>
        <dbReference type="Proteomes" id="UP000822688"/>
    </source>
</evidence>
<feature type="region of interest" description="Disordered" evidence="1">
    <location>
        <begin position="145"/>
        <end position="190"/>
    </location>
</feature>
<dbReference type="EMBL" id="CM026426">
    <property type="protein sequence ID" value="KAG0573097.1"/>
    <property type="molecule type" value="Genomic_DNA"/>
</dbReference>
<proteinExistence type="predicted"/>
<organism evidence="2 3">
    <name type="scientific">Ceratodon purpureus</name>
    <name type="common">Fire moss</name>
    <name type="synonym">Dicranum purpureum</name>
    <dbReference type="NCBI Taxonomy" id="3225"/>
    <lineage>
        <taxon>Eukaryota</taxon>
        <taxon>Viridiplantae</taxon>
        <taxon>Streptophyta</taxon>
        <taxon>Embryophyta</taxon>
        <taxon>Bryophyta</taxon>
        <taxon>Bryophytina</taxon>
        <taxon>Bryopsida</taxon>
        <taxon>Dicranidae</taxon>
        <taxon>Pseudoditrichales</taxon>
        <taxon>Ditrichaceae</taxon>
        <taxon>Ceratodon</taxon>
    </lineage>
</organism>
<dbReference type="Proteomes" id="UP000822688">
    <property type="component" value="Chromosome V"/>
</dbReference>
<protein>
    <submittedName>
        <fullName evidence="2">Uncharacterized protein</fullName>
    </submittedName>
</protein>
<accession>A0A8T0HQM4</accession>
<name>A0A8T0HQM4_CERPU</name>
<evidence type="ECO:0000313" key="2">
    <source>
        <dbReference type="EMBL" id="KAG0573097.1"/>
    </source>
</evidence>
<evidence type="ECO:0000256" key="1">
    <source>
        <dbReference type="SAM" id="MobiDB-lite"/>
    </source>
</evidence>
<reference evidence="2" key="1">
    <citation type="submission" date="2020-06" db="EMBL/GenBank/DDBJ databases">
        <title>WGS assembly of Ceratodon purpureus strain R40.</title>
        <authorList>
            <person name="Carey S.B."/>
            <person name="Jenkins J."/>
            <person name="Shu S."/>
            <person name="Lovell J.T."/>
            <person name="Sreedasyam A."/>
            <person name="Maumus F."/>
            <person name="Tiley G.P."/>
            <person name="Fernandez-Pozo N."/>
            <person name="Barry K."/>
            <person name="Chen C."/>
            <person name="Wang M."/>
            <person name="Lipzen A."/>
            <person name="Daum C."/>
            <person name="Saski C.A."/>
            <person name="Payton A.C."/>
            <person name="Mcbreen J.C."/>
            <person name="Conrad R.E."/>
            <person name="Kollar L.M."/>
            <person name="Olsson S."/>
            <person name="Huttunen S."/>
            <person name="Landis J.B."/>
            <person name="Wickett N.J."/>
            <person name="Johnson M.G."/>
            <person name="Rensing S.A."/>
            <person name="Grimwood J."/>
            <person name="Schmutz J."/>
            <person name="Mcdaniel S.F."/>
        </authorList>
    </citation>
    <scope>NUCLEOTIDE SEQUENCE</scope>
    <source>
        <strain evidence="2">R40</strain>
    </source>
</reference>
<feature type="compositionally biased region" description="Basic and acidic residues" evidence="1">
    <location>
        <begin position="306"/>
        <end position="317"/>
    </location>
</feature>
<dbReference type="AlphaFoldDB" id="A0A8T0HQM4"/>
<feature type="compositionally biased region" description="Basic residues" evidence="1">
    <location>
        <begin position="164"/>
        <end position="178"/>
    </location>
</feature>
<keyword evidence="3" id="KW-1185">Reference proteome</keyword>
<sequence>MQHSIELLYQATHQKPIGKVKAFGVAFARGLIAEKLGYAVDWAGYAMKACRRGKKASKPFESFEDMKAKCARGEGKWPENEVQRGGEENLEGAPDDWAINRNARKFTAAATYNLTFYMNPKPSKVVARPLWGNTVAANSGGVSVACAPTDPKPNRHGAFGRPDRKGKRSAPQQKRKLVYHSDSSDEDSTFVPMSPIIGRGTLSQIHSENTTRLLSNTCDSNSNHRASLMLQVQLLGVDRLNLAKAQTPMTYIRGNDADPHEQNVGQGEVAPYDIGTNQFGLEDAGMTTPPFSPLRKRLLPLSTPEDLGRGTKGKEIVLSDDDYP</sequence>
<comment type="caution">
    <text evidence="2">The sequence shown here is derived from an EMBL/GenBank/DDBJ whole genome shotgun (WGS) entry which is preliminary data.</text>
</comment>
<feature type="region of interest" description="Disordered" evidence="1">
    <location>
        <begin position="301"/>
        <end position="324"/>
    </location>
</feature>